<gene>
    <name evidence="5" type="ORF">K9V48_01710</name>
</gene>
<dbReference type="Pfam" id="PF08220">
    <property type="entry name" value="HTH_DeoR"/>
    <property type="match status" value="1"/>
</dbReference>
<evidence type="ECO:0000259" key="4">
    <source>
        <dbReference type="PROSITE" id="PS51000"/>
    </source>
</evidence>
<reference evidence="5" key="1">
    <citation type="submission" date="2024-05" db="EMBL/GenBank/DDBJ databases">
        <title>Metabacillus sp. nov., isolated from the rhizosphere soil of tomato plants.</title>
        <authorList>
            <person name="Ma R."/>
        </authorList>
    </citation>
    <scope>NUCLEOTIDE SEQUENCE</scope>
    <source>
        <strain evidence="5">DBTR6</strain>
    </source>
</reference>
<evidence type="ECO:0000256" key="3">
    <source>
        <dbReference type="ARBA" id="ARBA00023163"/>
    </source>
</evidence>
<dbReference type="GO" id="GO:0003677">
    <property type="term" value="F:DNA binding"/>
    <property type="evidence" value="ECO:0007669"/>
    <property type="project" value="UniProtKB-KW"/>
</dbReference>
<dbReference type="SUPFAM" id="SSF100950">
    <property type="entry name" value="NagB/RpiA/CoA transferase-like"/>
    <property type="match status" value="1"/>
</dbReference>
<keyword evidence="6" id="KW-1185">Reference proteome</keyword>
<dbReference type="PROSITE" id="PS51000">
    <property type="entry name" value="HTH_DEOR_2"/>
    <property type="match status" value="1"/>
</dbReference>
<dbReference type="Proteomes" id="UP001165287">
    <property type="component" value="Unassembled WGS sequence"/>
</dbReference>
<evidence type="ECO:0000256" key="1">
    <source>
        <dbReference type="ARBA" id="ARBA00023015"/>
    </source>
</evidence>
<evidence type="ECO:0000256" key="2">
    <source>
        <dbReference type="ARBA" id="ARBA00023125"/>
    </source>
</evidence>
<proteinExistence type="predicted"/>
<dbReference type="SMART" id="SM01134">
    <property type="entry name" value="DeoRC"/>
    <property type="match status" value="1"/>
</dbReference>
<dbReference type="PANTHER" id="PTHR30363">
    <property type="entry name" value="HTH-TYPE TRANSCRIPTIONAL REGULATOR SRLR-RELATED"/>
    <property type="match status" value="1"/>
</dbReference>
<dbReference type="SUPFAM" id="SSF46785">
    <property type="entry name" value="Winged helix' DNA-binding domain"/>
    <property type="match status" value="1"/>
</dbReference>
<dbReference type="EMBL" id="JAIQUM010000002">
    <property type="protein sequence ID" value="MBZ5749000.1"/>
    <property type="molecule type" value="Genomic_DNA"/>
</dbReference>
<dbReference type="SMART" id="SM00420">
    <property type="entry name" value="HTH_DEOR"/>
    <property type="match status" value="1"/>
</dbReference>
<dbReference type="InterPro" id="IPR001034">
    <property type="entry name" value="DeoR_HTH"/>
</dbReference>
<evidence type="ECO:0000313" key="5">
    <source>
        <dbReference type="EMBL" id="MBZ5749000.1"/>
    </source>
</evidence>
<dbReference type="PANTHER" id="PTHR30363:SF60">
    <property type="entry name" value="HTH-TYPE TRANSCRIPTIONAL REGULATOR IOLR"/>
    <property type="match status" value="1"/>
</dbReference>
<dbReference type="PROSITE" id="PS00894">
    <property type="entry name" value="HTH_DEOR_1"/>
    <property type="match status" value="1"/>
</dbReference>
<dbReference type="Gene3D" id="3.40.50.1360">
    <property type="match status" value="1"/>
</dbReference>
<dbReference type="InterPro" id="IPR014036">
    <property type="entry name" value="DeoR-like_C"/>
</dbReference>
<dbReference type="InterPro" id="IPR050313">
    <property type="entry name" value="Carb_Metab_HTH_regulators"/>
</dbReference>
<accession>A0ABS7UL07</accession>
<keyword evidence="2 5" id="KW-0238">DNA-binding</keyword>
<dbReference type="PRINTS" id="PR00037">
    <property type="entry name" value="HTHLACR"/>
</dbReference>
<dbReference type="InterPro" id="IPR036388">
    <property type="entry name" value="WH-like_DNA-bd_sf"/>
</dbReference>
<dbReference type="InterPro" id="IPR037171">
    <property type="entry name" value="NagB/RpiA_transferase-like"/>
</dbReference>
<feature type="domain" description="HTH deoR-type" evidence="4">
    <location>
        <begin position="3"/>
        <end position="58"/>
    </location>
</feature>
<name>A0ABS7UL07_9BACI</name>
<dbReference type="RefSeq" id="WP_224136372.1">
    <property type="nucleotide sequence ID" value="NZ_JAIQUM010000002.1"/>
</dbReference>
<dbReference type="Gene3D" id="1.10.10.10">
    <property type="entry name" value="Winged helix-like DNA-binding domain superfamily/Winged helix DNA-binding domain"/>
    <property type="match status" value="1"/>
</dbReference>
<keyword evidence="3" id="KW-0804">Transcription</keyword>
<organism evidence="5 6">
    <name type="scientific">Metabacillus rhizolycopersici</name>
    <dbReference type="NCBI Taxonomy" id="2875709"/>
    <lineage>
        <taxon>Bacteria</taxon>
        <taxon>Bacillati</taxon>
        <taxon>Bacillota</taxon>
        <taxon>Bacilli</taxon>
        <taxon>Bacillales</taxon>
        <taxon>Bacillaceae</taxon>
        <taxon>Metabacillus</taxon>
    </lineage>
</organism>
<keyword evidence="1" id="KW-0805">Transcription regulation</keyword>
<comment type="caution">
    <text evidence="5">The sequence shown here is derived from an EMBL/GenBank/DDBJ whole genome shotgun (WGS) entry which is preliminary data.</text>
</comment>
<sequence>MIKDKRINKIEEYIKEHKSVSLDELMEVFKVSKNTIRRDVQELVERDEFKKVYGGVAVKDEDQTAKLEPFQDRQVRHQKEKKIIAKAAAQFINDGDIIFIDSGTTTIELIEYLKGKNVTVLTNNLDFILRALPFENLSVISTGGLLERKTNSFGSIKYIDFLNAYNIKKAFMASTGVSLTNGVTNASPLESELKTAVVNRSIESYLLIDHNKFDKYGLMTYCTLDNIDYLITDQMPSQTYKEYIEANDIKLVLAEDV</sequence>
<evidence type="ECO:0000313" key="6">
    <source>
        <dbReference type="Proteomes" id="UP001165287"/>
    </source>
</evidence>
<dbReference type="InterPro" id="IPR036390">
    <property type="entry name" value="WH_DNA-bd_sf"/>
</dbReference>
<protein>
    <submittedName>
        <fullName evidence="5">DeoR/GlpR family DNA-binding transcription regulator</fullName>
    </submittedName>
</protein>
<dbReference type="Pfam" id="PF00455">
    <property type="entry name" value="DeoRC"/>
    <property type="match status" value="1"/>
</dbReference>
<dbReference type="InterPro" id="IPR018356">
    <property type="entry name" value="Tscrpt_reg_HTH_DeoR_CS"/>
</dbReference>